<protein>
    <recommendedName>
        <fullName evidence="5">DUF4232 domain-containing protein</fullName>
    </recommendedName>
</protein>
<gene>
    <name evidence="3" type="ORF">EV378_0995</name>
</gene>
<reference evidence="3 4" key="1">
    <citation type="submission" date="2019-03" db="EMBL/GenBank/DDBJ databases">
        <title>Sequencing the genomes of 1000 actinobacteria strains.</title>
        <authorList>
            <person name="Klenk H.-P."/>
        </authorList>
    </citation>
    <scope>NUCLEOTIDE SEQUENCE [LARGE SCALE GENOMIC DNA]</scope>
    <source>
        <strain evidence="3 4">DSM 44969</strain>
    </source>
</reference>
<dbReference type="OrthoDB" id="3576029at2"/>
<dbReference type="PROSITE" id="PS51257">
    <property type="entry name" value="PROKAR_LIPOPROTEIN"/>
    <property type="match status" value="1"/>
</dbReference>
<evidence type="ECO:0008006" key="5">
    <source>
        <dbReference type="Google" id="ProtNLM"/>
    </source>
</evidence>
<dbReference type="EMBL" id="SMFZ01000001">
    <property type="protein sequence ID" value="TCK25195.1"/>
    <property type="molecule type" value="Genomic_DNA"/>
</dbReference>
<feature type="compositionally biased region" description="Low complexity" evidence="1">
    <location>
        <begin position="34"/>
        <end position="45"/>
    </location>
</feature>
<name>A0A4R1HW11_PSEEN</name>
<keyword evidence="4" id="KW-1185">Reference proteome</keyword>
<dbReference type="RefSeq" id="WP_132421516.1">
    <property type="nucleotide sequence ID" value="NZ_SMFZ01000001.1"/>
</dbReference>
<sequence>MRTRLARTTARTIAAVTVAAACAVGTAGAAVAAPATSDTDPAPSACRPANQTGVVTPAPSSAGHAHYRVVLTAAPGTSPCLLQGSPTGVGFSLNGSPRAVDATSYGDQSTPVAFGPGAPVAFDIQVPSSPGPASANEVTFTLQAPDGEIPGVAGANGPLGVDGGTQIGPVEPA</sequence>
<evidence type="ECO:0000256" key="1">
    <source>
        <dbReference type="SAM" id="MobiDB-lite"/>
    </source>
</evidence>
<evidence type="ECO:0000313" key="4">
    <source>
        <dbReference type="Proteomes" id="UP000295560"/>
    </source>
</evidence>
<dbReference type="AlphaFoldDB" id="A0A4R1HW11"/>
<comment type="caution">
    <text evidence="3">The sequence shown here is derived from an EMBL/GenBank/DDBJ whole genome shotgun (WGS) entry which is preliminary data.</text>
</comment>
<feature type="chain" id="PRO_5038625261" description="DUF4232 domain-containing protein" evidence="2">
    <location>
        <begin position="30"/>
        <end position="173"/>
    </location>
</feature>
<proteinExistence type="predicted"/>
<evidence type="ECO:0000256" key="2">
    <source>
        <dbReference type="SAM" id="SignalP"/>
    </source>
</evidence>
<dbReference type="Proteomes" id="UP000295560">
    <property type="component" value="Unassembled WGS sequence"/>
</dbReference>
<feature type="region of interest" description="Disordered" evidence="1">
    <location>
        <begin position="34"/>
        <end position="59"/>
    </location>
</feature>
<accession>A0A4R1HW11</accession>
<keyword evidence="2" id="KW-0732">Signal</keyword>
<evidence type="ECO:0000313" key="3">
    <source>
        <dbReference type="EMBL" id="TCK25195.1"/>
    </source>
</evidence>
<organism evidence="3 4">
    <name type="scientific">Pseudonocardia endophytica</name>
    <dbReference type="NCBI Taxonomy" id="401976"/>
    <lineage>
        <taxon>Bacteria</taxon>
        <taxon>Bacillati</taxon>
        <taxon>Actinomycetota</taxon>
        <taxon>Actinomycetes</taxon>
        <taxon>Pseudonocardiales</taxon>
        <taxon>Pseudonocardiaceae</taxon>
        <taxon>Pseudonocardia</taxon>
    </lineage>
</organism>
<feature type="signal peptide" evidence="2">
    <location>
        <begin position="1"/>
        <end position="29"/>
    </location>
</feature>